<feature type="compositionally biased region" description="Basic and acidic residues" evidence="4">
    <location>
        <begin position="554"/>
        <end position="567"/>
    </location>
</feature>
<feature type="compositionally biased region" description="Basic and acidic residues" evidence="4">
    <location>
        <begin position="323"/>
        <end position="336"/>
    </location>
</feature>
<dbReference type="SMART" id="SM00715">
    <property type="entry name" value="LA"/>
    <property type="match status" value="1"/>
</dbReference>
<feature type="compositionally biased region" description="Polar residues" evidence="4">
    <location>
        <begin position="521"/>
        <end position="530"/>
    </location>
</feature>
<dbReference type="Pfam" id="PF05383">
    <property type="entry name" value="La"/>
    <property type="match status" value="1"/>
</dbReference>
<dbReference type="Pfam" id="PF21071">
    <property type="entry name" value="LARP1_HEAT"/>
    <property type="match status" value="1"/>
</dbReference>
<feature type="region of interest" description="Disordered" evidence="4">
    <location>
        <begin position="932"/>
        <end position="951"/>
    </location>
</feature>
<feature type="compositionally biased region" description="Acidic residues" evidence="4">
    <location>
        <begin position="239"/>
        <end position="251"/>
    </location>
</feature>
<dbReference type="SUPFAM" id="SSF46785">
    <property type="entry name" value="Winged helix' DNA-binding domain"/>
    <property type="match status" value="1"/>
</dbReference>
<name>A0A8D8QG00_9HEMI</name>
<dbReference type="InterPro" id="IPR006630">
    <property type="entry name" value="La_HTH"/>
</dbReference>
<feature type="compositionally biased region" description="Low complexity" evidence="4">
    <location>
        <begin position="822"/>
        <end position="834"/>
    </location>
</feature>
<dbReference type="SMART" id="SM00684">
    <property type="entry name" value="DM15"/>
    <property type="match status" value="3"/>
</dbReference>
<keyword evidence="1 3" id="KW-0694">RNA-binding</keyword>
<feature type="compositionally biased region" description="Polar residues" evidence="4">
    <location>
        <begin position="372"/>
        <end position="383"/>
    </location>
</feature>
<protein>
    <recommendedName>
        <fullName evidence="2">La-related protein 1</fullName>
    </recommendedName>
</protein>
<dbReference type="Gene3D" id="1.10.10.10">
    <property type="entry name" value="Winged helix-like DNA-binding domain superfamily/Winged helix DNA-binding domain"/>
    <property type="match status" value="1"/>
</dbReference>
<dbReference type="PROSITE" id="PS50961">
    <property type="entry name" value="HTH_LA"/>
    <property type="match status" value="1"/>
</dbReference>
<evidence type="ECO:0000259" key="5">
    <source>
        <dbReference type="PROSITE" id="PS50961"/>
    </source>
</evidence>
<evidence type="ECO:0000256" key="3">
    <source>
        <dbReference type="PROSITE-ProRule" id="PRU00332"/>
    </source>
</evidence>
<dbReference type="GO" id="GO:0008187">
    <property type="term" value="F:poly-pyrimidine tract binding"/>
    <property type="evidence" value="ECO:0007669"/>
    <property type="project" value="UniProtKB-ARBA"/>
</dbReference>
<dbReference type="GO" id="GO:0000339">
    <property type="term" value="F:RNA cap binding"/>
    <property type="evidence" value="ECO:0007669"/>
    <property type="project" value="InterPro"/>
</dbReference>
<dbReference type="InterPro" id="IPR045180">
    <property type="entry name" value="La_dom_prot"/>
</dbReference>
<dbReference type="GO" id="GO:0045727">
    <property type="term" value="P:positive regulation of translation"/>
    <property type="evidence" value="ECO:0007669"/>
    <property type="project" value="TreeGrafter"/>
</dbReference>
<dbReference type="EMBL" id="HBUF01075932">
    <property type="protein sequence ID" value="CAG6631111.1"/>
    <property type="molecule type" value="Transcribed_RNA"/>
</dbReference>
<feature type="compositionally biased region" description="Low complexity" evidence="4">
    <location>
        <begin position="252"/>
        <end position="270"/>
    </location>
</feature>
<dbReference type="GO" id="GO:0048255">
    <property type="term" value="P:mRNA stabilization"/>
    <property type="evidence" value="ECO:0007669"/>
    <property type="project" value="InterPro"/>
</dbReference>
<dbReference type="PANTHER" id="PTHR22792:SF132">
    <property type="entry name" value="LA-RELATED PROTEIN 1"/>
    <property type="match status" value="1"/>
</dbReference>
<feature type="region of interest" description="Disordered" evidence="4">
    <location>
        <begin position="235"/>
        <end position="389"/>
    </location>
</feature>
<dbReference type="GO" id="GO:0010494">
    <property type="term" value="C:cytoplasmic stress granule"/>
    <property type="evidence" value="ECO:0007669"/>
    <property type="project" value="TreeGrafter"/>
</dbReference>
<feature type="domain" description="HTH La-type RNA-binding" evidence="5">
    <location>
        <begin position="38"/>
        <end position="128"/>
    </location>
</feature>
<sequence>MQNKYMSNGGGVNPAAGGADPFIVPFMGTFYFDAGYNNLDETTLCELVRKQIEYYFSADNLVRDIFLRKKMDPEGFLPVTLIASFSRVRSLTTDINRVLVAIQKSDKLDLVDNFKVRTKDKPLQWVLPDAVPGGNPTLYMPPPPPLIHPLGPPTLPLPTAPIQPVLPLLAMPPPPLPRSFAPFPQPRVPPPLAILQQRAAAAAAAISSQPPPAMSNYEDLNPNVPEFVPVVVSAGRSTDEEEVEEVGEEMVETSSSAQSTTPPSNAAPAALVSKQDNTSKASSQSGSDKQALEASSQKSDVKQAAPPASRPGDAQATPGPPSDKLKGPLEAQKSEDDNVFENNEDKPLPDGASTDQWQEVKRRSKPREKSDSVATTNSTSSISIPAKTRSRTYSDLELQFDEELDVPLSVGKQNAFTDWQSEDETDEISDTDINKLLILTQKTTSASAQQTSSARPIKHDGHDRTGDWTTRVKISQDLEAVIDLGLQMYEENLWDHIPSRSPGNYKTVNVITQEDFEKLVPQSQRKVSNPETPPPPPPPPSLTSDAHLLMQQDQESKAKSSRETERRKTPRFYAVVKDPADSSSRTKGVKRKTRHSQDPPVEQHVGWILDVKEHRPRTSSVSSTGTSPSSSSVPNSLPSFQHPSHALLKERHFTQEAYHKYHSRCLRERSRLGPGRSQEMNTLYRFWSFFLRDNFNRNMYKEFRSLAVEDASLGYRYGYECLFRYFSYGLEKKFRPELYEDFQIETINDYEHGQLYGLEKFWAFLEYYKHADKVQVLPKLKEYLAKFKTIEDFRVLETEDDAVNRPRYRRNRSMSESASSDQTATNRKQNKTNNTRYLNVKNTRLRTYSTGIVENLKEEESEEVSNGGVDSVPLLSSSLGGGGASTKLKSNLHVNFDLDHIQIVSPGGGVKVTQASSTGTSGLNKKKLDFRINPESEPFVPRGSQEALNKN</sequence>
<proteinExistence type="predicted"/>
<dbReference type="FunFam" id="1.10.10.10:FF:000131">
    <property type="entry name" value="la-related protein 1B isoform X2"/>
    <property type="match status" value="1"/>
</dbReference>
<dbReference type="InterPro" id="IPR036388">
    <property type="entry name" value="WH-like_DNA-bd_sf"/>
</dbReference>
<feature type="compositionally biased region" description="Pro residues" evidence="4">
    <location>
        <begin position="531"/>
        <end position="541"/>
    </location>
</feature>
<evidence type="ECO:0000256" key="4">
    <source>
        <dbReference type="SAM" id="MobiDB-lite"/>
    </source>
</evidence>
<feature type="region of interest" description="Disordered" evidence="4">
    <location>
        <begin position="520"/>
        <end position="641"/>
    </location>
</feature>
<feature type="region of interest" description="Disordered" evidence="4">
    <location>
        <begin position="804"/>
        <end position="834"/>
    </location>
</feature>
<reference evidence="6" key="1">
    <citation type="submission" date="2021-05" db="EMBL/GenBank/DDBJ databases">
        <authorList>
            <person name="Alioto T."/>
            <person name="Alioto T."/>
            <person name="Gomez Garrido J."/>
        </authorList>
    </citation>
    <scope>NUCLEOTIDE SEQUENCE</scope>
</reference>
<dbReference type="GO" id="GO:0005829">
    <property type="term" value="C:cytosol"/>
    <property type="evidence" value="ECO:0007669"/>
    <property type="project" value="TreeGrafter"/>
</dbReference>
<evidence type="ECO:0000256" key="1">
    <source>
        <dbReference type="ARBA" id="ARBA00022884"/>
    </source>
</evidence>
<feature type="compositionally biased region" description="Low complexity" evidence="4">
    <location>
        <begin position="618"/>
        <end position="639"/>
    </location>
</feature>
<evidence type="ECO:0000256" key="2">
    <source>
        <dbReference type="ARBA" id="ARBA00072183"/>
    </source>
</evidence>
<dbReference type="AlphaFoldDB" id="A0A8D8QG00"/>
<dbReference type="PANTHER" id="PTHR22792">
    <property type="entry name" value="LUPUS LA PROTEIN-RELATED"/>
    <property type="match status" value="1"/>
</dbReference>
<feature type="compositionally biased region" description="Polar residues" evidence="4">
    <location>
        <begin position="274"/>
        <end position="298"/>
    </location>
</feature>
<organism evidence="6">
    <name type="scientific">Cacopsylla melanoneura</name>
    <dbReference type="NCBI Taxonomy" id="428564"/>
    <lineage>
        <taxon>Eukaryota</taxon>
        <taxon>Metazoa</taxon>
        <taxon>Ecdysozoa</taxon>
        <taxon>Arthropoda</taxon>
        <taxon>Hexapoda</taxon>
        <taxon>Insecta</taxon>
        <taxon>Pterygota</taxon>
        <taxon>Neoptera</taxon>
        <taxon>Paraneoptera</taxon>
        <taxon>Hemiptera</taxon>
        <taxon>Sternorrhyncha</taxon>
        <taxon>Psylloidea</taxon>
        <taxon>Psyllidae</taxon>
        <taxon>Psyllinae</taxon>
        <taxon>Cacopsylla</taxon>
    </lineage>
</organism>
<dbReference type="InterPro" id="IPR006607">
    <property type="entry name" value="DM15"/>
</dbReference>
<evidence type="ECO:0000313" key="6">
    <source>
        <dbReference type="EMBL" id="CAG6631111.1"/>
    </source>
</evidence>
<accession>A0A8D8QG00</accession>
<dbReference type="InterPro" id="IPR036390">
    <property type="entry name" value="WH_DNA-bd_sf"/>
</dbReference>